<reference evidence="3 4" key="1">
    <citation type="submission" date="2019-07" db="EMBL/GenBank/DDBJ databases">
        <title>Genome sequencing of lignin-degrading bacterial isolates.</title>
        <authorList>
            <person name="Gladden J."/>
        </authorList>
    </citation>
    <scope>NUCLEOTIDE SEQUENCE [LARGE SCALE GENOMIC DNA]</scope>
    <source>
        <strain evidence="3 4">J19</strain>
    </source>
</reference>
<feature type="region of interest" description="Disordered" evidence="1">
    <location>
        <begin position="394"/>
        <end position="432"/>
    </location>
</feature>
<comment type="caution">
    <text evidence="3">The sequence shown here is derived from an EMBL/GenBank/DDBJ whole genome shotgun (WGS) entry which is preliminary data.</text>
</comment>
<accession>A0A562D1Q6</accession>
<organism evidence="3 4">
    <name type="scientific">Pseudoxanthomonas taiwanensis J19</name>
    <dbReference type="NCBI Taxonomy" id="935569"/>
    <lineage>
        <taxon>Bacteria</taxon>
        <taxon>Pseudomonadati</taxon>
        <taxon>Pseudomonadota</taxon>
        <taxon>Gammaproteobacteria</taxon>
        <taxon>Lysobacterales</taxon>
        <taxon>Lysobacteraceae</taxon>
        <taxon>Pseudoxanthomonas</taxon>
    </lineage>
</organism>
<gene>
    <name evidence="3" type="ORF">L613_007900000120</name>
</gene>
<sequence>MSKRSWYALALVSVLAGGAQASAPAQDYARQWPLALGQDNAGAYRVLLDEAVYLGAHERGLRDVEVFNAQGQAVAAAVLSPAQPLAQAPRTTGLPWFPLPAQDGAGNDIHLIAERDDEGNIRRVQAGFPARTPAGGAGSWLVDASRVREPVRALLLEWKTPSQPLQAGYKVEGSDDLRSWRTLNGSTTLLDLERGGERLRQGRIALDGQARYLRLLPLRAGPGPELTGVAAELAPAEAQLQWDWQELRGERRSVAGREGFEFRLPGRFPVERADVRLPDNAAVQWTLYSREDPDASWTWRAGPWVAYQVGDDRAGARSEPRTLAAAVRDRYWRLVPTTPVGEGMPVLRLGYRSEVLVFLAQGQPPYTLAAGSARSGASARCCWCPPPARRGANQAAAGRAARPAWPRLGAGPGLPGRRGPGAGRRARPGAAGRARLEELAAVGAAGRWRGAGGAAGNEPATAAAAGALSAGFAAATSRPGKCPHPRAAPARPTLIPHTET</sequence>
<dbReference type="Pfam" id="PF13163">
    <property type="entry name" value="DUF3999"/>
    <property type="match status" value="1"/>
</dbReference>
<keyword evidence="2" id="KW-0732">Signal</keyword>
<dbReference type="AlphaFoldDB" id="A0A562D1Q6"/>
<feature type="chain" id="PRO_5021993486" evidence="2">
    <location>
        <begin position="22"/>
        <end position="500"/>
    </location>
</feature>
<evidence type="ECO:0000313" key="3">
    <source>
        <dbReference type="EMBL" id="TWH03646.1"/>
    </source>
</evidence>
<evidence type="ECO:0000313" key="4">
    <source>
        <dbReference type="Proteomes" id="UP000321583"/>
    </source>
</evidence>
<name>A0A562D1Q6_9GAMM</name>
<evidence type="ECO:0000256" key="2">
    <source>
        <dbReference type="SAM" id="SignalP"/>
    </source>
</evidence>
<protein>
    <submittedName>
        <fullName evidence="3">Uncharacterized protein DUF3999</fullName>
    </submittedName>
</protein>
<feature type="region of interest" description="Disordered" evidence="1">
    <location>
        <begin position="475"/>
        <end position="500"/>
    </location>
</feature>
<keyword evidence="4" id="KW-1185">Reference proteome</keyword>
<feature type="signal peptide" evidence="2">
    <location>
        <begin position="1"/>
        <end position="21"/>
    </location>
</feature>
<dbReference type="InterPro" id="IPR025060">
    <property type="entry name" value="DUF3999"/>
</dbReference>
<feature type="compositionally biased region" description="Gly residues" evidence="1">
    <location>
        <begin position="410"/>
        <end position="422"/>
    </location>
</feature>
<feature type="compositionally biased region" description="Low complexity" evidence="1">
    <location>
        <begin position="394"/>
        <end position="409"/>
    </location>
</feature>
<evidence type="ECO:0000256" key="1">
    <source>
        <dbReference type="SAM" id="MobiDB-lite"/>
    </source>
</evidence>
<proteinExistence type="predicted"/>
<dbReference type="EMBL" id="VLJS01000112">
    <property type="protein sequence ID" value="TWH03646.1"/>
    <property type="molecule type" value="Genomic_DNA"/>
</dbReference>
<dbReference type="Proteomes" id="UP000321583">
    <property type="component" value="Unassembled WGS sequence"/>
</dbReference>